<reference evidence="1 2" key="1">
    <citation type="submission" date="2018-03" db="EMBL/GenBank/DDBJ databases">
        <title>Mesoflavibacter sp. HG37 and Mesoflavibacter sp. HG96 sp.nov., two marine bacteria isolated from seawater of Western Pacific Ocean.</title>
        <authorList>
            <person name="Cheng H."/>
            <person name="Wu Y.-H."/>
            <person name="Guo L.-L."/>
            <person name="Xu X.-W."/>
        </authorList>
    </citation>
    <scope>NUCLEOTIDE SEQUENCE [LARGE SCALE GENOMIC DNA]</scope>
    <source>
        <strain evidence="1 2">KCTC 32269</strain>
    </source>
</reference>
<dbReference type="OrthoDB" id="9806024at2"/>
<evidence type="ECO:0000313" key="1">
    <source>
        <dbReference type="EMBL" id="PSG86542.1"/>
    </source>
</evidence>
<dbReference type="EMBL" id="PXOQ01000015">
    <property type="protein sequence ID" value="PSG86542.1"/>
    <property type="molecule type" value="Genomic_DNA"/>
</dbReference>
<dbReference type="AlphaFoldDB" id="A0A2T1N5I0"/>
<sequence length="317" mass="36797">MLKRLKTYLGQQRRNFKLMKFHMKQSKSKHPDANKRIIVCFNGQVPHGGLVDRLKGIISFYDVARQLNYDFFIQFSHPFNLDLFLEPNAFEWRIDETETGLSKTTQLINVINQFDLDPLELIKSSSKQTFLVYANIDYLSKTNPTKSGKALEHLWRTHFNHLFKQSSQLKKALLDLEPEPYISIHTRFTSIMGDFQDSTSLIISEEERTVLLEQLKVKIDYIQSTHVEKVYVFSDSSLFLSYALQNTTTQTVKGTPFHMDSYTSQAEIEAHLKTLVDFFMIAESQNVYFLKINPMYSSAFSKYAAIIGNKPFIKIEA</sequence>
<evidence type="ECO:0000313" key="2">
    <source>
        <dbReference type="Proteomes" id="UP000238426"/>
    </source>
</evidence>
<protein>
    <submittedName>
        <fullName evidence="1">Uncharacterized protein</fullName>
    </submittedName>
</protein>
<name>A0A2T1N5I0_9FLAO</name>
<gene>
    <name evidence="1" type="ORF">C7H52_12730</name>
</gene>
<comment type="caution">
    <text evidence="1">The sequence shown here is derived from an EMBL/GenBank/DDBJ whole genome shotgun (WGS) entry which is preliminary data.</text>
</comment>
<keyword evidence="2" id="KW-1185">Reference proteome</keyword>
<dbReference type="Proteomes" id="UP000238426">
    <property type="component" value="Unassembled WGS sequence"/>
</dbReference>
<accession>A0A2T1N5I0</accession>
<proteinExistence type="predicted"/>
<organism evidence="1 2">
    <name type="scientific">Aurantibacter aestuarii</name>
    <dbReference type="NCBI Taxonomy" id="1266046"/>
    <lineage>
        <taxon>Bacteria</taxon>
        <taxon>Pseudomonadati</taxon>
        <taxon>Bacteroidota</taxon>
        <taxon>Flavobacteriia</taxon>
        <taxon>Flavobacteriales</taxon>
        <taxon>Flavobacteriaceae</taxon>
        <taxon>Aurantibacter</taxon>
    </lineage>
</organism>